<proteinExistence type="predicted"/>
<dbReference type="Proteomes" id="UP000808349">
    <property type="component" value="Unassembled WGS sequence"/>
</dbReference>
<name>A0A9D7S8H9_9BACT</name>
<sequence length="164" mass="18276">MRNLKLTLSVFYFILFTFLNYVNAQALFTSKNKIEDHLNIYSYQHQDNLKVIDNKCKFYKRIKYIGTGLIVSGSLVLITGIARAELADPVFNLFSETELTPDEKHENSLFVAGVGISLLGAACFGVGIPFAIVGKRKSKQYCNPKTNSLSLISTSKSLGLHLSF</sequence>
<comment type="caution">
    <text evidence="2">The sequence shown here is derived from an EMBL/GenBank/DDBJ whole genome shotgun (WGS) entry which is preliminary data.</text>
</comment>
<reference evidence="2 3" key="1">
    <citation type="submission" date="2020-10" db="EMBL/GenBank/DDBJ databases">
        <title>Connecting structure to function with the recovery of over 1000 high-quality activated sludge metagenome-assembled genomes encoding full-length rRNA genes using long-read sequencing.</title>
        <authorList>
            <person name="Singleton C.M."/>
            <person name="Petriglieri F."/>
            <person name="Kristensen J.M."/>
            <person name="Kirkegaard R.H."/>
            <person name="Michaelsen T.Y."/>
            <person name="Andersen M.H."/>
            <person name="Karst S.M."/>
            <person name="Dueholm M.S."/>
            <person name="Nielsen P.H."/>
            <person name="Albertsen M."/>
        </authorList>
    </citation>
    <scope>NUCLEOTIDE SEQUENCE [LARGE SCALE GENOMIC DNA]</scope>
    <source>
        <strain evidence="2">Ribe_18-Q3-R11-54_BAT3C.373</strain>
    </source>
</reference>
<organism evidence="2 3">
    <name type="scientific">Candidatus Defluviibacterium haderslevense</name>
    <dbReference type="NCBI Taxonomy" id="2981993"/>
    <lineage>
        <taxon>Bacteria</taxon>
        <taxon>Pseudomonadati</taxon>
        <taxon>Bacteroidota</taxon>
        <taxon>Saprospiria</taxon>
        <taxon>Saprospirales</taxon>
        <taxon>Saprospiraceae</taxon>
        <taxon>Candidatus Defluviibacterium</taxon>
    </lineage>
</organism>
<evidence type="ECO:0000256" key="1">
    <source>
        <dbReference type="SAM" id="Phobius"/>
    </source>
</evidence>
<dbReference type="EMBL" id="JADKFW010000004">
    <property type="protein sequence ID" value="MBK9717329.1"/>
    <property type="molecule type" value="Genomic_DNA"/>
</dbReference>
<accession>A0A9D7S8H9</accession>
<evidence type="ECO:0000313" key="2">
    <source>
        <dbReference type="EMBL" id="MBK9717329.1"/>
    </source>
</evidence>
<feature type="transmembrane region" description="Helical" evidence="1">
    <location>
        <begin position="64"/>
        <end position="84"/>
    </location>
</feature>
<keyword evidence="1" id="KW-0472">Membrane</keyword>
<protein>
    <submittedName>
        <fullName evidence="2">Uncharacterized protein</fullName>
    </submittedName>
</protein>
<keyword evidence="1" id="KW-1133">Transmembrane helix</keyword>
<feature type="transmembrane region" description="Helical" evidence="1">
    <location>
        <begin position="6"/>
        <end position="24"/>
    </location>
</feature>
<dbReference type="AlphaFoldDB" id="A0A9D7S8H9"/>
<gene>
    <name evidence="2" type="ORF">IPO85_07430</name>
</gene>
<evidence type="ECO:0000313" key="3">
    <source>
        <dbReference type="Proteomes" id="UP000808349"/>
    </source>
</evidence>
<keyword evidence="1" id="KW-0812">Transmembrane</keyword>
<feature type="transmembrane region" description="Helical" evidence="1">
    <location>
        <begin position="109"/>
        <end position="133"/>
    </location>
</feature>